<dbReference type="EC" id="4.-.-.-" evidence="5"/>
<evidence type="ECO:0000256" key="4">
    <source>
        <dbReference type="ARBA" id="ARBA00048807"/>
    </source>
</evidence>
<dbReference type="UniPathway" id="UPA00391"/>
<dbReference type="InterPro" id="IPR038418">
    <property type="entry name" value="6-PTP_synth/QueD_sf"/>
</dbReference>
<evidence type="ECO:0000256" key="3">
    <source>
        <dbReference type="ARBA" id="ARBA00018141"/>
    </source>
</evidence>
<dbReference type="OrthoDB" id="9804698at2"/>
<gene>
    <name evidence="8" type="ORF">SAMN05661003_10455</name>
</gene>
<organism evidence="8 9">
    <name type="scientific">Desulfuromonas thiophila</name>
    <dbReference type="NCBI Taxonomy" id="57664"/>
    <lineage>
        <taxon>Bacteria</taxon>
        <taxon>Pseudomonadati</taxon>
        <taxon>Thermodesulfobacteriota</taxon>
        <taxon>Desulfuromonadia</taxon>
        <taxon>Desulfuromonadales</taxon>
        <taxon>Desulfuromonadaceae</taxon>
        <taxon>Desulfuromonas</taxon>
    </lineage>
</organism>
<feature type="binding site" evidence="7">
    <location>
        <position position="27"/>
    </location>
    <ligand>
        <name>Zn(2+)</name>
        <dbReference type="ChEBI" id="CHEBI:29105"/>
    </ligand>
</feature>
<dbReference type="GO" id="GO:0070497">
    <property type="term" value="F:6-carboxytetrahydropterin synthase activity"/>
    <property type="evidence" value="ECO:0007669"/>
    <property type="project" value="UniProtKB-EC"/>
</dbReference>
<name>A0A1G7AK65_9BACT</name>
<comment type="similarity">
    <text evidence="2 5">Belongs to the PTPS family. QueD subfamily.</text>
</comment>
<evidence type="ECO:0000313" key="9">
    <source>
        <dbReference type="Proteomes" id="UP000243205"/>
    </source>
</evidence>
<dbReference type="PANTHER" id="PTHR12589:SF8">
    <property type="entry name" value="6-CARBOXY-5,6,7,8-TETRAHYDROPTERIN SYNTHASE"/>
    <property type="match status" value="1"/>
</dbReference>
<comment type="pathway">
    <text evidence="1 5">Purine metabolism; 7-cyano-7-deazaguanine biosynthesis.</text>
</comment>
<dbReference type="Pfam" id="PF01242">
    <property type="entry name" value="PTPS"/>
    <property type="match status" value="1"/>
</dbReference>
<protein>
    <recommendedName>
        <fullName evidence="3 5">6-carboxy-5,6,7,8-tetrahydropterin synthase</fullName>
        <ecNumber evidence="5">4.-.-.-</ecNumber>
    </recommendedName>
</protein>
<evidence type="ECO:0000256" key="2">
    <source>
        <dbReference type="ARBA" id="ARBA00008900"/>
    </source>
</evidence>
<keyword evidence="5" id="KW-0671">Queuosine biosynthesis</keyword>
<comment type="cofactor">
    <cofactor evidence="5 7">
        <name>Zn(2+)</name>
        <dbReference type="ChEBI" id="CHEBI:29105"/>
    </cofactor>
    <text evidence="5 7">Binds 1 zinc ion per subunit.</text>
</comment>
<dbReference type="NCBIfam" id="TIGR03367">
    <property type="entry name" value="queuosine_QueD"/>
    <property type="match status" value="1"/>
</dbReference>
<dbReference type="SUPFAM" id="SSF55620">
    <property type="entry name" value="Tetrahydrobiopterin biosynthesis enzymes-like"/>
    <property type="match status" value="1"/>
</dbReference>
<feature type="binding site" evidence="7">
    <location>
        <position position="29"/>
    </location>
    <ligand>
        <name>Zn(2+)</name>
        <dbReference type="ChEBI" id="CHEBI:29105"/>
    </ligand>
</feature>
<evidence type="ECO:0000256" key="6">
    <source>
        <dbReference type="PIRSR" id="PIRSR006113-1"/>
    </source>
</evidence>
<proteinExistence type="inferred from homology"/>
<dbReference type="PIRSF" id="PIRSF006113">
    <property type="entry name" value="PTP_synth"/>
    <property type="match status" value="1"/>
</dbReference>
<dbReference type="STRING" id="57664.SAMN05661003_10455"/>
<keyword evidence="5 7" id="KW-0862">Zinc</keyword>
<evidence type="ECO:0000256" key="7">
    <source>
        <dbReference type="PIRSR" id="PIRSR006113-2"/>
    </source>
</evidence>
<feature type="binding site" evidence="7">
    <location>
        <position position="14"/>
    </location>
    <ligand>
        <name>Zn(2+)</name>
        <dbReference type="ChEBI" id="CHEBI:29105"/>
    </ligand>
</feature>
<dbReference type="PANTHER" id="PTHR12589">
    <property type="entry name" value="PYRUVOYL TETRAHYDROBIOPTERIN SYNTHASE"/>
    <property type="match status" value="1"/>
</dbReference>
<keyword evidence="9" id="KW-1185">Reference proteome</keyword>
<dbReference type="InterPro" id="IPR007115">
    <property type="entry name" value="6-PTP_synth/QueD"/>
</dbReference>
<dbReference type="GO" id="GO:0046872">
    <property type="term" value="F:metal ion binding"/>
    <property type="evidence" value="ECO:0007669"/>
    <property type="project" value="UniProtKB-KW"/>
</dbReference>
<feature type="active site" description="Charge relay system" evidence="6">
    <location>
        <position position="67"/>
    </location>
</feature>
<feature type="active site" description="Proton acceptor" evidence="6">
    <location>
        <position position="23"/>
    </location>
</feature>
<evidence type="ECO:0000256" key="5">
    <source>
        <dbReference type="PIRNR" id="PIRNR006113"/>
    </source>
</evidence>
<comment type="catalytic activity">
    <reaction evidence="4 5">
        <text>7,8-dihydroneopterin 3'-triphosphate + H2O = 6-carboxy-5,6,7,8-tetrahydropterin + triphosphate + acetaldehyde + 2 H(+)</text>
        <dbReference type="Rhea" id="RHEA:27966"/>
        <dbReference type="ChEBI" id="CHEBI:15343"/>
        <dbReference type="ChEBI" id="CHEBI:15377"/>
        <dbReference type="ChEBI" id="CHEBI:15378"/>
        <dbReference type="ChEBI" id="CHEBI:18036"/>
        <dbReference type="ChEBI" id="CHEBI:58462"/>
        <dbReference type="ChEBI" id="CHEBI:61032"/>
        <dbReference type="EC" id="4.1.2.50"/>
    </reaction>
</comment>
<accession>A0A1G7AK65</accession>
<dbReference type="Gene3D" id="3.30.479.10">
    <property type="entry name" value="6-pyruvoyl tetrahydropterin synthase/QueD"/>
    <property type="match status" value="1"/>
</dbReference>
<dbReference type="EMBL" id="FNAQ01000004">
    <property type="protein sequence ID" value="SDE14405.1"/>
    <property type="molecule type" value="Genomic_DNA"/>
</dbReference>
<sequence>MYRLKIFTHFAAAHNLMHYEGDCEHLHGHNWKVEVTVCAQELDQAGLGIDFKILKARTKEVLAQLDHKYLNELEPFNQLSPSSENIACYLFGQLSACLNSANVAVEVVTVWESDQACASYSLT</sequence>
<dbReference type="Proteomes" id="UP000243205">
    <property type="component" value="Unassembled WGS sequence"/>
</dbReference>
<evidence type="ECO:0000256" key="1">
    <source>
        <dbReference type="ARBA" id="ARBA00005061"/>
    </source>
</evidence>
<dbReference type="AlphaFoldDB" id="A0A1G7AK65"/>
<feature type="active site" description="Charge relay system" evidence="6">
    <location>
        <position position="112"/>
    </location>
</feature>
<evidence type="ECO:0000313" key="8">
    <source>
        <dbReference type="EMBL" id="SDE14405.1"/>
    </source>
</evidence>
<reference evidence="9" key="1">
    <citation type="submission" date="2016-10" db="EMBL/GenBank/DDBJ databases">
        <authorList>
            <person name="Varghese N."/>
            <person name="Submissions S."/>
        </authorList>
    </citation>
    <scope>NUCLEOTIDE SEQUENCE [LARGE SCALE GENOMIC DNA]</scope>
    <source>
        <strain evidence="9">DSM 8987</strain>
    </source>
</reference>
<dbReference type="RefSeq" id="WP_092077084.1">
    <property type="nucleotide sequence ID" value="NZ_CALFZY010000038.1"/>
</dbReference>
<dbReference type="GO" id="GO:0008616">
    <property type="term" value="P:tRNA queuosine(34) biosynthetic process"/>
    <property type="evidence" value="ECO:0007669"/>
    <property type="project" value="UniProtKB-KW"/>
</dbReference>
<keyword evidence="5" id="KW-0456">Lyase</keyword>
<keyword evidence="5 7" id="KW-0479">Metal-binding</keyword>